<reference evidence="11 13" key="2">
    <citation type="journal article" date="2021" name="Pathogens">
        <title>Isolation and Characterization of Kingella bonacorsii sp. nov., A Novel Kingella Species Detected in a Stable Periodontitis Subject.</title>
        <authorList>
            <person name="Antezack A."/>
            <person name="Boxberger M."/>
            <person name="Rolland C."/>
            <person name="Monnet-Corti V."/>
            <person name="La Scola B."/>
        </authorList>
    </citation>
    <scope>NUCLEOTIDE SEQUENCE [LARGE SCALE GENOMIC DNA]</scope>
    <source>
        <strain evidence="11 13">Marseille-Q4569</strain>
    </source>
</reference>
<gene>
    <name evidence="11" type="ORF">JDW22_02980</name>
    <name evidence="12" type="ORF">JDW22_13345</name>
</gene>
<reference evidence="11" key="1">
    <citation type="submission" date="2020-12" db="EMBL/GenBank/DDBJ databases">
        <authorList>
            <person name="Antezack A."/>
            <person name="Boxberger M."/>
            <person name="Rolland C."/>
            <person name="Monnet-Corti V."/>
            <person name="La Scola B."/>
        </authorList>
    </citation>
    <scope>NUCLEOTIDE SEQUENCE</scope>
    <source>
        <strain evidence="11">Marseille-Q4569</strain>
    </source>
</reference>
<dbReference type="InterPro" id="IPR030934">
    <property type="entry name" value="Intein_C"/>
</dbReference>
<dbReference type="PRINTS" id="PR00105">
    <property type="entry name" value="C5METTRFRASE"/>
</dbReference>
<dbReference type="EMBL" id="JAEHNZ010000007">
    <property type="protein sequence ID" value="MBK0397527.1"/>
    <property type="molecule type" value="Genomic_DNA"/>
</dbReference>
<accession>A0ABS1BQP2</accession>
<evidence type="ECO:0000256" key="3">
    <source>
        <dbReference type="ARBA" id="ARBA00022679"/>
    </source>
</evidence>
<keyword evidence="3 9" id="KW-0808">Transferase</keyword>
<dbReference type="RefSeq" id="WP_200521645.1">
    <property type="nucleotide sequence ID" value="NZ_JAEHNZ010000001.1"/>
</dbReference>
<dbReference type="Proteomes" id="UP000614058">
    <property type="component" value="Unassembled WGS sequence"/>
</dbReference>
<dbReference type="Gene3D" id="3.40.50.150">
    <property type="entry name" value="Vaccinia Virus protein VP39"/>
    <property type="match status" value="2"/>
</dbReference>
<evidence type="ECO:0000256" key="7">
    <source>
        <dbReference type="ARBA" id="ARBA00023000"/>
    </source>
</evidence>
<name>A0ABS1BQP2_9NEIS</name>
<keyword evidence="13" id="KW-1185">Reference proteome</keyword>
<keyword evidence="5" id="KW-0680">Restriction system</keyword>
<dbReference type="SUPFAM" id="SSF51294">
    <property type="entry name" value="Hedgehog/intein (Hint) domain"/>
    <property type="match status" value="1"/>
</dbReference>
<dbReference type="Pfam" id="PF00145">
    <property type="entry name" value="DNA_methylase"/>
    <property type="match status" value="1"/>
</dbReference>
<dbReference type="Pfam" id="PF13403">
    <property type="entry name" value="Hint_2"/>
    <property type="match status" value="1"/>
</dbReference>
<keyword evidence="2 9" id="KW-0489">Methyltransferase</keyword>
<dbReference type="PROSITE" id="PS50819">
    <property type="entry name" value="INTEIN_ENDONUCLEASE"/>
    <property type="match status" value="1"/>
</dbReference>
<dbReference type="GO" id="GO:0032259">
    <property type="term" value="P:methylation"/>
    <property type="evidence" value="ECO:0007669"/>
    <property type="project" value="UniProtKB-KW"/>
</dbReference>
<dbReference type="Gene3D" id="3.10.28.10">
    <property type="entry name" value="Homing endonucleases"/>
    <property type="match status" value="1"/>
</dbReference>
<dbReference type="InterPro" id="IPR028992">
    <property type="entry name" value="Hedgehog/Intein_dom"/>
</dbReference>
<organism evidence="11 13">
    <name type="scientific">Kingella bonacorsii</name>
    <dbReference type="NCBI Taxonomy" id="2796361"/>
    <lineage>
        <taxon>Bacteria</taxon>
        <taxon>Pseudomonadati</taxon>
        <taxon>Pseudomonadota</taxon>
        <taxon>Betaproteobacteria</taxon>
        <taxon>Neisseriales</taxon>
        <taxon>Neisseriaceae</taxon>
        <taxon>Kingella</taxon>
    </lineage>
</organism>
<dbReference type="GO" id="GO:0008168">
    <property type="term" value="F:methyltransferase activity"/>
    <property type="evidence" value="ECO:0007669"/>
    <property type="project" value="UniProtKB-KW"/>
</dbReference>
<evidence type="ECO:0000313" key="11">
    <source>
        <dbReference type="EMBL" id="MBK0395581.1"/>
    </source>
</evidence>
<dbReference type="InterPro" id="IPR050750">
    <property type="entry name" value="C5-MTase"/>
</dbReference>
<dbReference type="EC" id="2.1.1.37" evidence="1"/>
<evidence type="ECO:0000259" key="10">
    <source>
        <dbReference type="PROSITE" id="PS50819"/>
    </source>
</evidence>
<comment type="similarity">
    <text evidence="9">Belongs to the class I-like SAM-binding methyltransferase superfamily. C5-methyltransferase family.</text>
</comment>
<evidence type="ECO:0000256" key="4">
    <source>
        <dbReference type="ARBA" id="ARBA00022691"/>
    </source>
</evidence>
<keyword evidence="4 9" id="KW-0949">S-adenosyl-L-methionine</keyword>
<evidence type="ECO:0000313" key="12">
    <source>
        <dbReference type="EMBL" id="MBK0397527.1"/>
    </source>
</evidence>
<dbReference type="PROSITE" id="PS50817">
    <property type="entry name" value="INTEIN_N_TER"/>
    <property type="match status" value="1"/>
</dbReference>
<dbReference type="PROSITE" id="PS50818">
    <property type="entry name" value="INTEIN_C_TER"/>
    <property type="match status" value="1"/>
</dbReference>
<dbReference type="CDD" id="cd00081">
    <property type="entry name" value="Hint"/>
    <property type="match status" value="1"/>
</dbReference>
<evidence type="ECO:0000313" key="13">
    <source>
        <dbReference type="Proteomes" id="UP000614058"/>
    </source>
</evidence>
<evidence type="ECO:0000256" key="5">
    <source>
        <dbReference type="ARBA" id="ARBA00022747"/>
    </source>
</evidence>
<dbReference type="PANTHER" id="PTHR46098">
    <property type="entry name" value="TRNA (CYTOSINE(38)-C(5))-METHYLTRANSFERASE"/>
    <property type="match status" value="1"/>
</dbReference>
<dbReference type="SUPFAM" id="SSF53335">
    <property type="entry name" value="S-adenosyl-L-methionine-dependent methyltransferases"/>
    <property type="match status" value="2"/>
</dbReference>
<comment type="caution">
    <text evidence="11">The sequence shown here is derived from an EMBL/GenBank/DDBJ whole genome shotgun (WGS) entry which is preliminary data.</text>
</comment>
<evidence type="ECO:0000256" key="2">
    <source>
        <dbReference type="ARBA" id="ARBA00022603"/>
    </source>
</evidence>
<dbReference type="InterPro" id="IPR029063">
    <property type="entry name" value="SAM-dependent_MTases_sf"/>
</dbReference>
<evidence type="ECO:0000256" key="9">
    <source>
        <dbReference type="PROSITE-ProRule" id="PRU01016"/>
    </source>
</evidence>
<feature type="active site" evidence="9">
    <location>
        <position position="439"/>
    </location>
</feature>
<dbReference type="Gene3D" id="2.170.16.10">
    <property type="entry name" value="Hedgehog/Intein (Hint) domain"/>
    <property type="match status" value="1"/>
</dbReference>
<dbReference type="PANTHER" id="PTHR46098:SF1">
    <property type="entry name" value="TRNA (CYTOSINE(38)-C(5))-METHYLTRANSFERASE"/>
    <property type="match status" value="1"/>
</dbReference>
<dbReference type="SUPFAM" id="SSF55608">
    <property type="entry name" value="Homing endonucleases"/>
    <property type="match status" value="1"/>
</dbReference>
<dbReference type="InterPro" id="IPR001525">
    <property type="entry name" value="C5_MeTfrase"/>
</dbReference>
<sequence>MEKSRTAAALSEKPSTPLCAKRQPEMRYGSLCSGIEAASVAWEPLGWQPAWFAEIEPFPCAVLSHHWPHVPNHGDMTRLVGKILNGTVEAPDVLVGGTPCFTAGHLVLTEKGYKPIEHIRPDDLVVTHQGRLKPVVRVGRTVKTVGRMKAVGQPQGITCTPEHPFYSQIWQAKPAKQNGRYFRDVSITSPEWTAAAEMPGRQWISLTAFDVPRTAKLHSRLADADVMHIAGFYLGDGWIRRWTDKNKKAVVFGLNAEKYQDFRSSFPDVAHCVSQEKTVVKVTVCDTELAGLLSAEFGEKAAGKTLPAWVLSHPHRQALFDGYMRTDGSRTGNGYAANTVSQALAYGISALAQTLGYAASVAKVKTAATTVIQGRTVNQSDYFQMRCFRLDGSRKSRTDANRLLRTVQAFEETAAQTVYNIEVADDHSYIVNNAVVHNCQAFSVAGLRGSLQDERGNLTLTLIRILDAIDFIRARNGQPPCILVWENVPGVLSTKDNAFGCFLGGLAGEYMPLVPTGKKWTNAGCVLGHKRRIAWRILDAQYFGVPQRRRRVFLVASAGNADPAEILFERQGETGDFGAGAETREDPAAFIEGSFGTYRQSAVGGTVKASGGALQGGSETLLVCIHGNTIGRQHHNGGNGTGAIQDGTSYTLTATDRHVISDGLHIRRLSPTECERLQGFPDNHTQIPWRGKPAAECPDSPRYKAVGNSMAVPVMRFIGKRIQHEITDSTNP</sequence>
<evidence type="ECO:0000256" key="8">
    <source>
        <dbReference type="ARBA" id="ARBA00047422"/>
    </source>
</evidence>
<protein>
    <recommendedName>
        <fullName evidence="1">DNA (cytosine-5-)-methyltransferase</fullName>
        <ecNumber evidence="1">2.1.1.37</ecNumber>
    </recommendedName>
</protein>
<feature type="domain" description="DOD-type homing endonuclease" evidence="10">
    <location>
        <begin position="229"/>
        <end position="357"/>
    </location>
</feature>
<evidence type="ECO:0000256" key="6">
    <source>
        <dbReference type="ARBA" id="ARBA00022813"/>
    </source>
</evidence>
<dbReference type="PRINTS" id="PR00379">
    <property type="entry name" value="INTEIN"/>
</dbReference>
<evidence type="ECO:0000256" key="1">
    <source>
        <dbReference type="ARBA" id="ARBA00011975"/>
    </source>
</evidence>
<proteinExistence type="inferred from homology"/>
<dbReference type="NCBIfam" id="TIGR01443">
    <property type="entry name" value="intein_Cterm"/>
    <property type="match status" value="1"/>
</dbReference>
<comment type="catalytic activity">
    <reaction evidence="8">
        <text>a 2'-deoxycytidine in DNA + S-adenosyl-L-methionine = a 5-methyl-2'-deoxycytidine in DNA + S-adenosyl-L-homocysteine + H(+)</text>
        <dbReference type="Rhea" id="RHEA:13681"/>
        <dbReference type="Rhea" id="RHEA-COMP:11369"/>
        <dbReference type="Rhea" id="RHEA-COMP:11370"/>
        <dbReference type="ChEBI" id="CHEBI:15378"/>
        <dbReference type="ChEBI" id="CHEBI:57856"/>
        <dbReference type="ChEBI" id="CHEBI:59789"/>
        <dbReference type="ChEBI" id="CHEBI:85452"/>
        <dbReference type="ChEBI" id="CHEBI:85454"/>
        <dbReference type="EC" id="2.1.1.37"/>
    </reaction>
</comment>
<dbReference type="InterPro" id="IPR036844">
    <property type="entry name" value="Hint_dom_sf"/>
</dbReference>
<keyword evidence="6" id="KW-0068">Autocatalytic cleavage</keyword>
<dbReference type="EMBL" id="JAEHNZ010000001">
    <property type="protein sequence ID" value="MBK0395581.1"/>
    <property type="molecule type" value="Genomic_DNA"/>
</dbReference>
<dbReference type="InterPro" id="IPR006141">
    <property type="entry name" value="Intein_N"/>
</dbReference>
<dbReference type="InterPro" id="IPR006142">
    <property type="entry name" value="INTEIN"/>
</dbReference>
<dbReference type="InterPro" id="IPR027434">
    <property type="entry name" value="Homing_endonucl"/>
</dbReference>
<dbReference type="PROSITE" id="PS51679">
    <property type="entry name" value="SAM_MT_C5"/>
    <property type="match status" value="1"/>
</dbReference>
<keyword evidence="7" id="KW-0651">Protein splicing</keyword>
<dbReference type="InterPro" id="IPR004042">
    <property type="entry name" value="Intein_endonuc_central"/>
</dbReference>
<dbReference type="Gene3D" id="3.90.120.10">
    <property type="entry name" value="DNA Methylase, subunit A, domain 2"/>
    <property type="match status" value="1"/>
</dbReference>